<feature type="compositionally biased region" description="Basic and acidic residues" evidence="1">
    <location>
        <begin position="1391"/>
        <end position="1418"/>
    </location>
</feature>
<evidence type="ECO:0000256" key="2">
    <source>
        <dbReference type="SAM" id="Phobius"/>
    </source>
</evidence>
<evidence type="ECO:0000259" key="4">
    <source>
        <dbReference type="Pfam" id="PF05738"/>
    </source>
</evidence>
<feature type="region of interest" description="Disordered" evidence="1">
    <location>
        <begin position="1342"/>
        <end position="1428"/>
    </location>
</feature>
<dbReference type="RefSeq" id="WP_117535481.1">
    <property type="nucleotide sequence ID" value="NZ_QVEZ01000003.1"/>
</dbReference>
<dbReference type="InterPro" id="IPR011050">
    <property type="entry name" value="Pectin_lyase_fold/virulence"/>
</dbReference>
<feature type="compositionally biased region" description="Pro residues" evidence="1">
    <location>
        <begin position="1342"/>
        <end position="1356"/>
    </location>
</feature>
<proteinExistence type="predicted"/>
<evidence type="ECO:0000256" key="1">
    <source>
        <dbReference type="SAM" id="MobiDB-lite"/>
    </source>
</evidence>
<feature type="transmembrane region" description="Helical" evidence="2">
    <location>
        <begin position="1436"/>
        <end position="1456"/>
    </location>
</feature>
<keyword evidence="3" id="KW-0732">Signal</keyword>
<dbReference type="Pfam" id="PF13306">
    <property type="entry name" value="LRR_5"/>
    <property type="match status" value="2"/>
</dbReference>
<keyword evidence="2" id="KW-0812">Transmembrane</keyword>
<organism evidence="5 6">
    <name type="scientific">Faecalibacterium prausnitzii</name>
    <dbReference type="NCBI Taxonomy" id="853"/>
    <lineage>
        <taxon>Bacteria</taxon>
        <taxon>Bacillati</taxon>
        <taxon>Bacillota</taxon>
        <taxon>Clostridia</taxon>
        <taxon>Eubacteriales</taxon>
        <taxon>Oscillospiraceae</taxon>
        <taxon>Faecalibacterium</taxon>
    </lineage>
</organism>
<dbReference type="SUPFAM" id="SSF49478">
    <property type="entry name" value="Cna protein B-type domain"/>
    <property type="match status" value="2"/>
</dbReference>
<gene>
    <name evidence="5" type="ORF">DW905_06300</name>
</gene>
<evidence type="ECO:0000313" key="5">
    <source>
        <dbReference type="EMBL" id="RGC06043.1"/>
    </source>
</evidence>
<feature type="compositionally biased region" description="Acidic residues" evidence="1">
    <location>
        <begin position="141"/>
        <end position="152"/>
    </location>
</feature>
<feature type="chain" id="PRO_5017830175" evidence="3">
    <location>
        <begin position="28"/>
        <end position="1466"/>
    </location>
</feature>
<feature type="compositionally biased region" description="Low complexity" evidence="1">
    <location>
        <begin position="1368"/>
        <end position="1387"/>
    </location>
</feature>
<dbReference type="InterPro" id="IPR053139">
    <property type="entry name" value="Surface_bspA-like"/>
</dbReference>
<dbReference type="InterPro" id="IPR008454">
    <property type="entry name" value="Collagen-bd_Cna-like_B-typ_dom"/>
</dbReference>
<dbReference type="InterPro" id="IPR032675">
    <property type="entry name" value="LRR_dom_sf"/>
</dbReference>
<evidence type="ECO:0000313" key="6">
    <source>
        <dbReference type="Proteomes" id="UP000261079"/>
    </source>
</evidence>
<accession>A0A3E2V6N6</accession>
<dbReference type="CDD" id="cd00222">
    <property type="entry name" value="CollagenBindB"/>
    <property type="match status" value="2"/>
</dbReference>
<dbReference type="InterPro" id="IPR026906">
    <property type="entry name" value="LRR_5"/>
</dbReference>
<feature type="domain" description="CNA-B" evidence="4">
    <location>
        <begin position="1156"/>
        <end position="1240"/>
    </location>
</feature>
<protein>
    <submittedName>
        <fullName evidence="5">Cna B-type domain-containing protein</fullName>
    </submittedName>
</protein>
<dbReference type="SMART" id="SM00710">
    <property type="entry name" value="PbH1"/>
    <property type="match status" value="6"/>
</dbReference>
<dbReference type="Gene3D" id="3.80.10.10">
    <property type="entry name" value="Ribonuclease Inhibitor"/>
    <property type="match status" value="2"/>
</dbReference>
<sequence>MKKRLLAGLLATSIALSISMGAFPAMAATNDDFVEDREDIADYTDDSYSSGYSSSEQLFDDIIFFDLDEEVDDTAAEVIAEEDANDSSDTEIDRAADSIEETEPEDEVQNTDAAEDRNDREYPDEETKSGTNPGEAGPSDAETEEDVPDSWEETPKIDSELEAAIASEDPFSYYDDDASEEEMDDDIALLAAGKTMAHEDYAYTDVSSGTEYMVDLYTDHTAKIWKLTTSSGEAECILPSTIYYTDADGVPEPTPYTVTELRLSYWSGVTSDNNNYTALVLPDTLTDIGGSLSGFKNVTEITIPGSVKVFNATLQNMKQLKTLTFDEGVEEIASGSVVSGCKSLTTIHLPSSLQKLSGTGTFSGASALTDITLSEGIAITEGSTFSECTSLKSIELPASITTIPSSMFAGCSALERVTAKGTITAIGNGAFGSVTDWKDQEIADTVLTEIPDLSQVTSIGDRAFYGCSALETVDLHSVTTMGYGAFQGCDALSGEIDLSNLEVIPGHAFCYDPNITSVITCPTLRSIGDWAFIWADISTISLPETLNSIGTYTFYKASLSGTVALPDSLTQLGASAFSGCKEVNAIQIGSGLKDIPANAFAGCTNLKTITVNNRREDVTIPKIDGVTVTYTIPSLEATDDKVSNAEGALSLQQAVDQANGPVTIEIEKNICLNAPVTIAKGKQVEITANANENYNLFGNKDEKPTNLFVVEEGGELSLTGALTLGGWNNTGSILVNHGKTTIDGNVVIEKSTLEGDSMGVIEDNGSSAELILENGTIQNHKIRGALSASIRVTEGASFTMNGGTIQDNIANTSSSDSSSPAVLLLGASTFTMNGGSICNNSGQCGTAVYLTASSNAAKARFTMNGGTLRNNESRSYTPYSTPTGAVFVKYSAEFVLNNGTITGNCAHDGAGGGVAVMDELPTEEHGTAFTMNGGTISNNTASGSRCSGGGIYSCSNYVSLLGGRIENNSAYDGGGVYSEGNTEIYTTLHIENALITGNTADQGGGLWFCPTGDAKLYMQDGAVIYGNTAASAGDDFASPEVATGAGGNGGVTLPDYFPNGKVIQWFSDGFLYAPYGNRGTAGQGTRYNTVEYAKRVTGVQNEKKGLALKSVVSDGVSIPATGSLIITGNQASHGGGGIGANGGVVIGEATSLSYSISVKKAWDNPGYEDTQPSSVTIHLKERDTGDIVSTTELTGENGWQYTFTDLPLSPDHYTVTEQPLEGYKATYYQDADGNFIITNTYLTTPTPDVPAVTISVPVEKKWVNDYKWERPASIHVSLWNGDAKVKEADLTADMGWTYIFEDLPEGTYSVTEDAVPGYETLIERSDAGGFIITNTYERPLYPEPIEPIDPIPPVDPPQEEIVTPPIVPGTTGNEPNPPSTEETTSVPPTEPTKESTEESTEERSAESDPEESPIKETQETPSVSAKPPKLIQTGQTWWPVFLLMFAGAGLLVFGFYKRSKENIDHE</sequence>
<name>A0A3E2V6N6_9FIRM</name>
<feature type="signal peptide" evidence="3">
    <location>
        <begin position="1"/>
        <end position="27"/>
    </location>
</feature>
<feature type="compositionally biased region" description="Basic and acidic residues" evidence="1">
    <location>
        <begin position="114"/>
        <end position="128"/>
    </location>
</feature>
<dbReference type="PANTHER" id="PTHR45661">
    <property type="entry name" value="SURFACE ANTIGEN"/>
    <property type="match status" value="1"/>
</dbReference>
<comment type="caution">
    <text evidence="5">The sequence shown here is derived from an EMBL/GenBank/DDBJ whole genome shotgun (WGS) entry which is preliminary data.</text>
</comment>
<feature type="region of interest" description="Disordered" evidence="1">
    <location>
        <begin position="79"/>
        <end position="153"/>
    </location>
</feature>
<dbReference type="SUPFAM" id="SSF52058">
    <property type="entry name" value="L domain-like"/>
    <property type="match status" value="1"/>
</dbReference>
<dbReference type="Proteomes" id="UP000261079">
    <property type="component" value="Unassembled WGS sequence"/>
</dbReference>
<feature type="compositionally biased region" description="Acidic residues" evidence="1">
    <location>
        <begin position="98"/>
        <end position="109"/>
    </location>
</feature>
<dbReference type="Gene3D" id="2.60.40.1140">
    <property type="entry name" value="Collagen-binding surface protein Cna, B-type domain"/>
    <property type="match status" value="2"/>
</dbReference>
<feature type="domain" description="CNA-B" evidence="4">
    <location>
        <begin position="1256"/>
        <end position="1335"/>
    </location>
</feature>
<dbReference type="Pfam" id="PF05738">
    <property type="entry name" value="Cna_B"/>
    <property type="match status" value="2"/>
</dbReference>
<keyword evidence="2" id="KW-1133">Transmembrane helix</keyword>
<keyword evidence="2" id="KW-0472">Membrane</keyword>
<dbReference type="SUPFAM" id="SSF51126">
    <property type="entry name" value="Pectin lyase-like"/>
    <property type="match status" value="1"/>
</dbReference>
<dbReference type="InterPro" id="IPR006626">
    <property type="entry name" value="PbH1"/>
</dbReference>
<dbReference type="PANTHER" id="PTHR45661:SF3">
    <property type="entry name" value="IG-LIKE DOMAIN-CONTAINING PROTEIN"/>
    <property type="match status" value="1"/>
</dbReference>
<reference evidence="5 6" key="1">
    <citation type="submission" date="2018-08" db="EMBL/GenBank/DDBJ databases">
        <title>A genome reference for cultivated species of the human gut microbiota.</title>
        <authorList>
            <person name="Zou Y."/>
            <person name="Xue W."/>
            <person name="Luo G."/>
        </authorList>
    </citation>
    <scope>NUCLEOTIDE SEQUENCE [LARGE SCALE GENOMIC DNA]</scope>
    <source>
        <strain evidence="5 6">AM42-11AC</strain>
    </source>
</reference>
<evidence type="ECO:0000256" key="3">
    <source>
        <dbReference type="SAM" id="SignalP"/>
    </source>
</evidence>
<dbReference type="EMBL" id="QVEZ01000003">
    <property type="protein sequence ID" value="RGC06043.1"/>
    <property type="molecule type" value="Genomic_DNA"/>
</dbReference>
<feature type="compositionally biased region" description="Acidic residues" evidence="1">
    <location>
        <begin position="79"/>
        <end position="90"/>
    </location>
</feature>